<evidence type="ECO:0000313" key="6">
    <source>
        <dbReference type="Proteomes" id="UP000526734"/>
    </source>
</evidence>
<protein>
    <submittedName>
        <fullName evidence="5">Methyltransferase domain-containing protein</fullName>
    </submittedName>
</protein>
<accession>A0A7W3W281</accession>
<dbReference type="InterPro" id="IPR023576">
    <property type="entry name" value="UbiE/COQ5_MeTrFase_CS"/>
</dbReference>
<dbReference type="SUPFAM" id="SSF53335">
    <property type="entry name" value="S-adenosyl-L-methionine-dependent methyltransferases"/>
    <property type="match status" value="1"/>
</dbReference>
<evidence type="ECO:0000259" key="4">
    <source>
        <dbReference type="Pfam" id="PF08241"/>
    </source>
</evidence>
<keyword evidence="2 5" id="KW-0808">Transferase</keyword>
<dbReference type="Gene3D" id="3.40.50.150">
    <property type="entry name" value="Vaccinia Virus protein VP39"/>
    <property type="match status" value="1"/>
</dbReference>
<dbReference type="CDD" id="cd02440">
    <property type="entry name" value="AdoMet_MTases"/>
    <property type="match status" value="1"/>
</dbReference>
<evidence type="ECO:0000313" key="5">
    <source>
        <dbReference type="EMBL" id="MBB1157443.1"/>
    </source>
</evidence>
<dbReference type="Proteomes" id="UP000526734">
    <property type="component" value="Unassembled WGS sequence"/>
</dbReference>
<reference evidence="5 6" key="1">
    <citation type="submission" date="2020-08" db="EMBL/GenBank/DDBJ databases">
        <title>Amycolatopsis sp. nov. DR6-1 isolated from Dendrobium heterocarpum.</title>
        <authorList>
            <person name="Tedsree N."/>
            <person name="Kuncharoen N."/>
            <person name="Likhitwitayawuid K."/>
            <person name="Tanasupawat S."/>
        </authorList>
    </citation>
    <scope>NUCLEOTIDE SEQUENCE [LARGE SCALE GENOMIC DNA]</scope>
    <source>
        <strain evidence="5 6">DR6-1</strain>
    </source>
</reference>
<keyword evidence="1 5" id="KW-0489">Methyltransferase</keyword>
<dbReference type="GO" id="GO:0008757">
    <property type="term" value="F:S-adenosylmethionine-dependent methyltransferase activity"/>
    <property type="evidence" value="ECO:0007669"/>
    <property type="project" value="InterPro"/>
</dbReference>
<gene>
    <name evidence="5" type="ORF">H4281_30240</name>
</gene>
<evidence type="ECO:0000256" key="3">
    <source>
        <dbReference type="ARBA" id="ARBA00022691"/>
    </source>
</evidence>
<sequence>MSRQRWRFGRIPGDPPRRGKLLAGGAAKIGLVDGDLTEIPFPADSVDLVTGCLAAHNLHPDSRRAECVSEASRVLRPGGRLLLVDFSGTARYARLAVRGRDDRCRSKRSARRHVPAVPGGRRDQACPIAAVREVATLGGRIDS</sequence>
<dbReference type="GO" id="GO:0008425">
    <property type="term" value="F:2-methoxy-6-polyprenyl-1,4-benzoquinol methyltransferase activity"/>
    <property type="evidence" value="ECO:0007669"/>
    <property type="project" value="TreeGrafter"/>
</dbReference>
<proteinExistence type="predicted"/>
<dbReference type="InterPro" id="IPR013216">
    <property type="entry name" value="Methyltransf_11"/>
</dbReference>
<organism evidence="5 6">
    <name type="scientific">Amycolatopsis dendrobii</name>
    <dbReference type="NCBI Taxonomy" id="2760662"/>
    <lineage>
        <taxon>Bacteria</taxon>
        <taxon>Bacillati</taxon>
        <taxon>Actinomycetota</taxon>
        <taxon>Actinomycetes</taxon>
        <taxon>Pseudonocardiales</taxon>
        <taxon>Pseudonocardiaceae</taxon>
        <taxon>Amycolatopsis</taxon>
    </lineage>
</organism>
<name>A0A7W3W281_9PSEU</name>
<dbReference type="PANTHER" id="PTHR43591">
    <property type="entry name" value="METHYLTRANSFERASE"/>
    <property type="match status" value="1"/>
</dbReference>
<dbReference type="Pfam" id="PF08241">
    <property type="entry name" value="Methyltransf_11"/>
    <property type="match status" value="1"/>
</dbReference>
<dbReference type="EMBL" id="JACGZW010000010">
    <property type="protein sequence ID" value="MBB1157443.1"/>
    <property type="molecule type" value="Genomic_DNA"/>
</dbReference>
<dbReference type="InterPro" id="IPR029063">
    <property type="entry name" value="SAM-dependent_MTases_sf"/>
</dbReference>
<comment type="caution">
    <text evidence="5">The sequence shown here is derived from an EMBL/GenBank/DDBJ whole genome shotgun (WGS) entry which is preliminary data.</text>
</comment>
<dbReference type="PROSITE" id="PS01184">
    <property type="entry name" value="UBIE_2"/>
    <property type="match status" value="1"/>
</dbReference>
<dbReference type="GO" id="GO:0032259">
    <property type="term" value="P:methylation"/>
    <property type="evidence" value="ECO:0007669"/>
    <property type="project" value="UniProtKB-KW"/>
</dbReference>
<keyword evidence="3" id="KW-0949">S-adenosyl-L-methionine</keyword>
<evidence type="ECO:0000256" key="1">
    <source>
        <dbReference type="ARBA" id="ARBA00022603"/>
    </source>
</evidence>
<feature type="domain" description="Methyltransferase type 11" evidence="4">
    <location>
        <begin position="29"/>
        <end position="82"/>
    </location>
</feature>
<evidence type="ECO:0000256" key="2">
    <source>
        <dbReference type="ARBA" id="ARBA00022679"/>
    </source>
</evidence>
<dbReference type="PANTHER" id="PTHR43591:SF24">
    <property type="entry name" value="2-METHOXY-6-POLYPRENYL-1,4-BENZOQUINOL METHYLASE, MITOCHONDRIAL"/>
    <property type="match status" value="1"/>
</dbReference>
<dbReference type="AlphaFoldDB" id="A0A7W3W281"/>
<keyword evidence="6" id="KW-1185">Reference proteome</keyword>